<proteinExistence type="predicted"/>
<evidence type="ECO:0000313" key="4">
    <source>
        <dbReference type="Proteomes" id="UP001177003"/>
    </source>
</evidence>
<reference evidence="3" key="1">
    <citation type="submission" date="2023-04" db="EMBL/GenBank/DDBJ databases">
        <authorList>
            <person name="Vijverberg K."/>
            <person name="Xiong W."/>
            <person name="Schranz E."/>
        </authorList>
    </citation>
    <scope>NUCLEOTIDE SEQUENCE</scope>
</reference>
<sequence length="221" mass="24718">MDDEAVPESPMGQVSSKKKSPVKSNFEEIGISSSSMKTSIVDTSTLLGDSTKITTPMQTSVIPPEELRLQHKLDVIDKNNELRVKAQSDTFNSEIKEVILVAKEQHVLFVKDVQTVREDVNRKLEELKVDMEKEINELSTNYYSLLSKVDIVAADVTKVVECYQSLIPKIEDKAVGDNTSFGKLDAMLSELKEMVSKYGSSSLLTLEFLTQKFCLFETQGN</sequence>
<gene>
    <name evidence="3" type="ORF">LSALG_LOCUS38917</name>
</gene>
<dbReference type="AlphaFoldDB" id="A0AA35ZWM6"/>
<name>A0AA35ZWM6_LACSI</name>
<accession>A0AA35ZWM6</accession>
<protein>
    <submittedName>
        <fullName evidence="3">Uncharacterized protein</fullName>
    </submittedName>
</protein>
<keyword evidence="1" id="KW-0175">Coiled coil</keyword>
<keyword evidence="4" id="KW-1185">Reference proteome</keyword>
<evidence type="ECO:0000313" key="3">
    <source>
        <dbReference type="EMBL" id="CAI9300263.1"/>
    </source>
</evidence>
<evidence type="ECO:0000256" key="1">
    <source>
        <dbReference type="SAM" id="Coils"/>
    </source>
</evidence>
<feature type="region of interest" description="Disordered" evidence="2">
    <location>
        <begin position="1"/>
        <end position="24"/>
    </location>
</feature>
<organism evidence="3 4">
    <name type="scientific">Lactuca saligna</name>
    <name type="common">Willowleaf lettuce</name>
    <dbReference type="NCBI Taxonomy" id="75948"/>
    <lineage>
        <taxon>Eukaryota</taxon>
        <taxon>Viridiplantae</taxon>
        <taxon>Streptophyta</taxon>
        <taxon>Embryophyta</taxon>
        <taxon>Tracheophyta</taxon>
        <taxon>Spermatophyta</taxon>
        <taxon>Magnoliopsida</taxon>
        <taxon>eudicotyledons</taxon>
        <taxon>Gunneridae</taxon>
        <taxon>Pentapetalae</taxon>
        <taxon>asterids</taxon>
        <taxon>campanulids</taxon>
        <taxon>Asterales</taxon>
        <taxon>Asteraceae</taxon>
        <taxon>Cichorioideae</taxon>
        <taxon>Cichorieae</taxon>
        <taxon>Lactucinae</taxon>
        <taxon>Lactuca</taxon>
    </lineage>
</organism>
<evidence type="ECO:0000256" key="2">
    <source>
        <dbReference type="SAM" id="MobiDB-lite"/>
    </source>
</evidence>
<dbReference type="Proteomes" id="UP001177003">
    <property type="component" value="Chromosome 8"/>
</dbReference>
<dbReference type="EMBL" id="OX465084">
    <property type="protein sequence ID" value="CAI9300263.1"/>
    <property type="molecule type" value="Genomic_DNA"/>
</dbReference>
<feature type="coiled-coil region" evidence="1">
    <location>
        <begin position="110"/>
        <end position="141"/>
    </location>
</feature>